<reference evidence="1 2" key="2">
    <citation type="journal article" date="2011" name="J. Bacteriol.">
        <title>Complete genome sequence of strain HTCC2503T of Parvularcula bermudensis, the type species of the order "Parvularculales" in the class Alphaproteobacteria.</title>
        <authorList>
            <person name="Oh H.M."/>
            <person name="Kang I."/>
            <person name="Vergin K.L."/>
            <person name="Kang D."/>
            <person name="Rhee K.H."/>
            <person name="Giovannoni S.J."/>
            <person name="Cho J.C."/>
        </authorList>
    </citation>
    <scope>NUCLEOTIDE SEQUENCE [LARGE SCALE GENOMIC DNA]</scope>
    <source>
        <strain evidence="2">ATCC BAA-594 / HTCC2503 / KCTC 12087</strain>
    </source>
</reference>
<organism evidence="1 2">
    <name type="scientific">Parvularcula bermudensis (strain ATCC BAA-594 / HTCC2503 / KCTC 12087)</name>
    <dbReference type="NCBI Taxonomy" id="314260"/>
    <lineage>
        <taxon>Bacteria</taxon>
        <taxon>Pseudomonadati</taxon>
        <taxon>Pseudomonadota</taxon>
        <taxon>Alphaproteobacteria</taxon>
        <taxon>Parvularculales</taxon>
        <taxon>Parvularculaceae</taxon>
        <taxon>Parvularcula</taxon>
    </lineage>
</organism>
<dbReference type="GO" id="GO:0051536">
    <property type="term" value="F:iron-sulfur cluster binding"/>
    <property type="evidence" value="ECO:0007669"/>
    <property type="project" value="InterPro"/>
</dbReference>
<keyword evidence="2" id="KW-1185">Reference proteome</keyword>
<dbReference type="GO" id="GO:0016226">
    <property type="term" value="P:iron-sulfur cluster assembly"/>
    <property type="evidence" value="ECO:0007669"/>
    <property type="project" value="InterPro"/>
</dbReference>
<protein>
    <recommendedName>
        <fullName evidence="3">NIF system FeS cluster assembly NifU N-terminal domain-containing protein</fullName>
    </recommendedName>
</protein>
<proteinExistence type="predicted"/>
<dbReference type="RefSeq" id="WP_013299375.1">
    <property type="nucleotide sequence ID" value="NC_014414.1"/>
</dbReference>
<dbReference type="SUPFAM" id="SSF82649">
    <property type="entry name" value="SufE/NifU"/>
    <property type="match status" value="1"/>
</dbReference>
<dbReference type="GO" id="GO:0005506">
    <property type="term" value="F:iron ion binding"/>
    <property type="evidence" value="ECO:0007669"/>
    <property type="project" value="InterPro"/>
</dbReference>
<sequence length="142" mass="14641">MDDLYSDSLLEAAAGIPPVADMSDMAARARRTSRVCGSEVEVGLAMEGGRVTDIALDVKACALGQAAASLFAGTVRGATAAEVRQVAAQMRAMLTADGPSPDGRWAALAQLAPIRAYPARHASTLLVFDAAVDCVDHLTKVA</sequence>
<evidence type="ECO:0000313" key="2">
    <source>
        <dbReference type="Proteomes" id="UP000001302"/>
    </source>
</evidence>
<dbReference type="STRING" id="314260.PB2503_01612"/>
<accession>E0TBM6</accession>
<dbReference type="AlphaFoldDB" id="E0TBM6"/>
<evidence type="ECO:0000313" key="1">
    <source>
        <dbReference type="EMBL" id="ADM08401.1"/>
    </source>
</evidence>
<reference evidence="2" key="1">
    <citation type="submission" date="2010-08" db="EMBL/GenBank/DDBJ databases">
        <title>Genome sequence of Parvularcula bermudensis HTCC2503.</title>
        <authorList>
            <person name="Kang D.-M."/>
            <person name="Oh H.-M."/>
            <person name="Cho J.-C."/>
        </authorList>
    </citation>
    <scope>NUCLEOTIDE SEQUENCE [LARGE SCALE GENOMIC DNA]</scope>
    <source>
        <strain evidence="2">ATCC BAA-594 / HTCC2503 / KCTC 12087</strain>
    </source>
</reference>
<dbReference type="KEGG" id="pbr:PB2503_01612"/>
<dbReference type="Proteomes" id="UP000001302">
    <property type="component" value="Chromosome"/>
</dbReference>
<dbReference type="OrthoDB" id="7857113at2"/>
<dbReference type="InterPro" id="IPR002871">
    <property type="entry name" value="NIF_FeS_clus_asmbl_NifU_N"/>
</dbReference>
<gene>
    <name evidence="1" type="ordered locus">PB2503_01612</name>
</gene>
<evidence type="ECO:0008006" key="3">
    <source>
        <dbReference type="Google" id="ProtNLM"/>
    </source>
</evidence>
<name>E0TBM6_PARBH</name>
<dbReference type="eggNOG" id="COG0822">
    <property type="taxonomic scope" value="Bacteria"/>
</dbReference>
<dbReference type="Gene3D" id="3.90.1010.10">
    <property type="match status" value="1"/>
</dbReference>
<dbReference type="HOGENOM" id="CLU_079283_3_0_5"/>
<dbReference type="CDD" id="cd06664">
    <property type="entry name" value="IscU_like"/>
    <property type="match status" value="1"/>
</dbReference>
<dbReference type="EMBL" id="CP002156">
    <property type="protein sequence ID" value="ADM08401.1"/>
    <property type="molecule type" value="Genomic_DNA"/>
</dbReference>